<dbReference type="InterPro" id="IPR050280">
    <property type="entry name" value="OMP_Chaperone_SurA"/>
</dbReference>
<dbReference type="Pfam" id="PF13624">
    <property type="entry name" value="SurA_N_3"/>
    <property type="match status" value="1"/>
</dbReference>
<name>A0A179D4R7_9BACT</name>
<accession>A0A179D4R7</accession>
<evidence type="ECO:0000313" key="5">
    <source>
        <dbReference type="Proteomes" id="UP000078390"/>
    </source>
</evidence>
<protein>
    <submittedName>
        <fullName evidence="4">Survival protein SurA (Peptidyl-prolyl cis-trans isomerase SurA)</fullName>
        <ecNumber evidence="4">5.2.1.8</ecNumber>
    </submittedName>
</protein>
<keyword evidence="1" id="KW-0732">Signal</keyword>
<proteinExistence type="predicted"/>
<dbReference type="PANTHER" id="PTHR47637">
    <property type="entry name" value="CHAPERONE SURA"/>
    <property type="match status" value="1"/>
</dbReference>
<dbReference type="EC" id="5.2.1.8" evidence="4"/>
<dbReference type="PANTHER" id="PTHR47637:SF1">
    <property type="entry name" value="CHAPERONE SURA"/>
    <property type="match status" value="1"/>
</dbReference>
<dbReference type="InterPro" id="IPR046357">
    <property type="entry name" value="PPIase_dom_sf"/>
</dbReference>
<evidence type="ECO:0000256" key="1">
    <source>
        <dbReference type="ARBA" id="ARBA00022729"/>
    </source>
</evidence>
<keyword evidence="2 4" id="KW-0413">Isomerase</keyword>
<evidence type="ECO:0000259" key="3">
    <source>
        <dbReference type="PROSITE" id="PS50198"/>
    </source>
</evidence>
<comment type="caution">
    <text evidence="4">The sequence shown here is derived from an EMBL/GenBank/DDBJ whole genome shotgun (WGS) entry which is preliminary data.</text>
</comment>
<keyword evidence="5" id="KW-1185">Reference proteome</keyword>
<dbReference type="EMBL" id="LWLG01000011">
    <property type="protein sequence ID" value="OAQ20462.1"/>
    <property type="molecule type" value="Genomic_DNA"/>
</dbReference>
<sequence>MFFKRIFLMIFLFLILAFPLRAKIIDRVVAVVNDEVITLSELDEACLPFFQKYLRGVTDPIEEQRIIRKIRKDVLERLIEEKLIAQEVKKYNIRVTDEEVDAFINDIKAQLGGEERLQEFLSAQGLTLKDYREKIREQLKKMKLVQGSVRARIVITDEDLRRYYREHYLSEKNRVYVLAAIITSSEEKIKKAAAELKGGANFPAVARKYSDVPGSGEGLGSFKLEELTPEVRKIIAKMKPGAISPPIRVGQNWQIFKVLEIKEKATMPFEKVKEEIYQTLFQKELDEYFQKWIKDLKERAFIKVFI</sequence>
<dbReference type="STRING" id="999894.TDIS_1506"/>
<evidence type="ECO:0000313" key="4">
    <source>
        <dbReference type="EMBL" id="OAQ20462.1"/>
    </source>
</evidence>
<gene>
    <name evidence="4" type="ORF">TDIS_1506</name>
</gene>
<feature type="domain" description="PpiC" evidence="3">
    <location>
        <begin position="160"/>
        <end position="260"/>
    </location>
</feature>
<dbReference type="RefSeq" id="WP_068670920.1">
    <property type="nucleotide sequence ID" value="NZ_LWLG01000011.1"/>
</dbReference>
<dbReference type="Gene3D" id="1.10.4030.10">
    <property type="entry name" value="Porin chaperone SurA, peptide-binding domain"/>
    <property type="match status" value="1"/>
</dbReference>
<dbReference type="Pfam" id="PF13145">
    <property type="entry name" value="Rotamase_2"/>
    <property type="match status" value="1"/>
</dbReference>
<dbReference type="SUPFAM" id="SSF54534">
    <property type="entry name" value="FKBP-like"/>
    <property type="match status" value="1"/>
</dbReference>
<dbReference type="PROSITE" id="PS50198">
    <property type="entry name" value="PPIC_PPIASE_2"/>
    <property type="match status" value="1"/>
</dbReference>
<organism evidence="4 5">
    <name type="scientific">Thermosulfurimonas dismutans</name>
    <dbReference type="NCBI Taxonomy" id="999894"/>
    <lineage>
        <taxon>Bacteria</taxon>
        <taxon>Pseudomonadati</taxon>
        <taxon>Thermodesulfobacteriota</taxon>
        <taxon>Thermodesulfobacteria</taxon>
        <taxon>Thermodesulfobacteriales</taxon>
        <taxon>Thermodesulfobacteriaceae</taxon>
        <taxon>Thermosulfurimonas</taxon>
    </lineage>
</organism>
<dbReference type="InterPro" id="IPR027304">
    <property type="entry name" value="Trigger_fact/SurA_dom_sf"/>
</dbReference>
<keyword evidence="2" id="KW-0697">Rotamase</keyword>
<evidence type="ECO:0000256" key="2">
    <source>
        <dbReference type="PROSITE-ProRule" id="PRU00278"/>
    </source>
</evidence>
<dbReference type="AlphaFoldDB" id="A0A179D4R7"/>
<dbReference type="GO" id="GO:0003755">
    <property type="term" value="F:peptidyl-prolyl cis-trans isomerase activity"/>
    <property type="evidence" value="ECO:0007669"/>
    <property type="project" value="UniProtKB-KW"/>
</dbReference>
<dbReference type="Gene3D" id="3.10.50.40">
    <property type="match status" value="1"/>
</dbReference>
<dbReference type="OrthoDB" id="14196at2"/>
<dbReference type="Proteomes" id="UP000078390">
    <property type="component" value="Unassembled WGS sequence"/>
</dbReference>
<dbReference type="SUPFAM" id="SSF109998">
    <property type="entry name" value="Triger factor/SurA peptide-binding domain-like"/>
    <property type="match status" value="1"/>
</dbReference>
<reference evidence="4 5" key="1">
    <citation type="submission" date="2016-04" db="EMBL/GenBank/DDBJ databases">
        <title>Genome analysis of Thermosulfurimonas dismutans, the first thermophilic sulfur-disproportionating bacterium of the phylum Thermodesulfobacteria.</title>
        <authorList>
            <person name="Mardanov A.V."/>
            <person name="Beletsky A.V."/>
            <person name="Kadnikov V.V."/>
            <person name="Slobodkin A.I."/>
            <person name="Ravin N.V."/>
        </authorList>
    </citation>
    <scope>NUCLEOTIDE SEQUENCE [LARGE SCALE GENOMIC DNA]</scope>
    <source>
        <strain evidence="4 5">S95</strain>
    </source>
</reference>
<dbReference type="InterPro" id="IPR000297">
    <property type="entry name" value="PPIase_PpiC"/>
</dbReference>